<keyword evidence="4 13" id="KW-0410">Iron transport</keyword>
<keyword evidence="10 13" id="KW-0342">GTP-binding</keyword>
<dbReference type="Pfam" id="PF07664">
    <property type="entry name" value="FeoB_C"/>
    <property type="match status" value="1"/>
</dbReference>
<feature type="transmembrane region" description="Helical" evidence="13">
    <location>
        <begin position="635"/>
        <end position="655"/>
    </location>
</feature>
<dbReference type="InterPro" id="IPR006073">
    <property type="entry name" value="GTP-bd"/>
</dbReference>
<keyword evidence="11 13" id="KW-0472">Membrane</keyword>
<organism evidence="15 16">
    <name type="scientific">Thalassotalea insulae</name>
    <dbReference type="NCBI Taxonomy" id="2056778"/>
    <lineage>
        <taxon>Bacteria</taxon>
        <taxon>Pseudomonadati</taxon>
        <taxon>Pseudomonadota</taxon>
        <taxon>Gammaproteobacteria</taxon>
        <taxon>Alteromonadales</taxon>
        <taxon>Colwelliaceae</taxon>
        <taxon>Thalassotalea</taxon>
    </lineage>
</organism>
<dbReference type="Proteomes" id="UP001157186">
    <property type="component" value="Unassembled WGS sequence"/>
</dbReference>
<protein>
    <recommendedName>
        <fullName evidence="12 13">Ferrous iron transport protein B</fullName>
    </recommendedName>
</protein>
<comment type="subcellular location">
    <subcellularLocation>
        <location evidence="13">Cell inner membrane</location>
        <topology evidence="13">Multi-pass membrane protein</topology>
    </subcellularLocation>
    <subcellularLocation>
        <location evidence="1">Cell membrane</location>
        <topology evidence="1">Multi-pass membrane protein</topology>
    </subcellularLocation>
</comment>
<dbReference type="CDD" id="cd01879">
    <property type="entry name" value="FeoB"/>
    <property type="match status" value="1"/>
</dbReference>
<keyword evidence="8 13" id="KW-0408">Iron</keyword>
<dbReference type="PROSITE" id="PS51711">
    <property type="entry name" value="G_FEOB"/>
    <property type="match status" value="1"/>
</dbReference>
<dbReference type="Pfam" id="PF02421">
    <property type="entry name" value="FeoB_N"/>
    <property type="match status" value="1"/>
</dbReference>
<feature type="transmembrane region" description="Helical" evidence="13">
    <location>
        <begin position="421"/>
        <end position="441"/>
    </location>
</feature>
<dbReference type="PANTHER" id="PTHR43185">
    <property type="entry name" value="FERROUS IRON TRANSPORT PROTEIN B"/>
    <property type="match status" value="1"/>
</dbReference>
<keyword evidence="9" id="KW-0406">Ion transport</keyword>
<feature type="transmembrane region" description="Helical" evidence="13">
    <location>
        <begin position="271"/>
        <end position="291"/>
    </location>
</feature>
<dbReference type="PANTHER" id="PTHR43185:SF1">
    <property type="entry name" value="FE(2+) TRANSPORTER FEOB"/>
    <property type="match status" value="1"/>
</dbReference>
<accession>A0ABQ6GU23</accession>
<dbReference type="PRINTS" id="PR00326">
    <property type="entry name" value="GTP1OBG"/>
</dbReference>
<evidence type="ECO:0000256" key="1">
    <source>
        <dbReference type="ARBA" id="ARBA00004651"/>
    </source>
</evidence>
<keyword evidence="6" id="KW-0547">Nucleotide-binding</keyword>
<evidence type="ECO:0000256" key="4">
    <source>
        <dbReference type="ARBA" id="ARBA00022496"/>
    </source>
</evidence>
<evidence type="ECO:0000256" key="11">
    <source>
        <dbReference type="ARBA" id="ARBA00023136"/>
    </source>
</evidence>
<evidence type="ECO:0000259" key="14">
    <source>
        <dbReference type="PROSITE" id="PS51711"/>
    </source>
</evidence>
<keyword evidence="2 13" id="KW-0813">Transport</keyword>
<dbReference type="InterPro" id="IPR030389">
    <property type="entry name" value="G_FEOB_dom"/>
</dbReference>
<dbReference type="RefSeq" id="WP_284244724.1">
    <property type="nucleotide sequence ID" value="NZ_BSST01000001.1"/>
</dbReference>
<evidence type="ECO:0000313" key="16">
    <source>
        <dbReference type="Proteomes" id="UP001157186"/>
    </source>
</evidence>
<dbReference type="NCBIfam" id="TIGR00437">
    <property type="entry name" value="feoB"/>
    <property type="match status" value="1"/>
</dbReference>
<evidence type="ECO:0000256" key="13">
    <source>
        <dbReference type="RuleBase" id="RU362098"/>
    </source>
</evidence>
<evidence type="ECO:0000256" key="8">
    <source>
        <dbReference type="ARBA" id="ARBA00023004"/>
    </source>
</evidence>
<dbReference type="InterPro" id="IPR003373">
    <property type="entry name" value="Fe2_transport_prot-B"/>
</dbReference>
<evidence type="ECO:0000256" key="2">
    <source>
        <dbReference type="ARBA" id="ARBA00022448"/>
    </source>
</evidence>
<evidence type="ECO:0000256" key="6">
    <source>
        <dbReference type="ARBA" id="ARBA00022741"/>
    </source>
</evidence>
<dbReference type="NCBIfam" id="TIGR00231">
    <property type="entry name" value="small_GTP"/>
    <property type="match status" value="1"/>
</dbReference>
<feature type="transmembrane region" description="Helical" evidence="13">
    <location>
        <begin position="667"/>
        <end position="686"/>
    </location>
</feature>
<dbReference type="InterPro" id="IPR027417">
    <property type="entry name" value="P-loop_NTPase"/>
</dbReference>
<evidence type="ECO:0000256" key="3">
    <source>
        <dbReference type="ARBA" id="ARBA00022475"/>
    </source>
</evidence>
<comment type="similarity">
    <text evidence="13">Belongs to the TRAFAC class TrmE-Era-EngA-EngB-Septin-like GTPase superfamily. FeoB GTPase (TC 9.A.8) family.</text>
</comment>
<feature type="transmembrane region" description="Helical" evidence="13">
    <location>
        <begin position="361"/>
        <end position="382"/>
    </location>
</feature>
<comment type="function">
    <text evidence="13">Probable transporter of a GTP-driven Fe(2+) uptake system.</text>
</comment>
<dbReference type="InterPro" id="IPR011642">
    <property type="entry name" value="Gate_dom"/>
</dbReference>
<feature type="transmembrane region" description="Helical" evidence="13">
    <location>
        <begin position="692"/>
        <end position="713"/>
    </location>
</feature>
<feature type="transmembrane region" description="Helical" evidence="13">
    <location>
        <begin position="246"/>
        <end position="265"/>
    </location>
</feature>
<dbReference type="SUPFAM" id="SSF52540">
    <property type="entry name" value="P-loop containing nucleoside triphosphate hydrolases"/>
    <property type="match status" value="1"/>
</dbReference>
<dbReference type="InterPro" id="IPR050860">
    <property type="entry name" value="FeoB_GTPase"/>
</dbReference>
<sequence length="730" mass="79077">MSNNLHLALVGFANAGKTTLFNALTGEKQKTGNWSGVTVSVKQGECSFANQSARLSDLPGISSLAKREQQSQDLSISLDFLANNKIDYLINVVDATQIKRQLYLTTQLRELGLPMLVVLNKSDRKEAQDIDISALAKELGCPVIRANSLANQTITDVFAALNNLKHLSQPPIALQPDKALADKLSEQSLTLLAYEQSLLAEHGKCQCESDLTQIMHIRNHFIDAALAQANLRYSSSLRLSDKIDHFILHPALGFPVFLGMMYLLFMFAINVGGAFIDFFDILAGAIFVDYPTQFLSQYGLPQWLLTLIEGVGIGIQTVATFIPIIASLFIGLSLLESSGYLARAAFVVDSIMQKVGLPGKAFVPLIVGFGCTVPAVMSARILDSERERITTVMMAPFMSCGARLPVYALFAAAFFPESGQNIVFVLYLIGIAAAVFTGLLLKATVLQGRSSDNIMELPLYEMPKIGYLLQRVWQRTRSFITGAGKTIVIVVCCLNFFNSLGTDGEFGHQDTDSSILSQGAQVITPLLAPMGVKEDNWQASVGIITGIFAKEALVATFNSLYSAKTAGQAQLAPLSELWQDATASIKENLLGIEPDDPLGTDIGDVSNIEIAAQEQQVAVSTLTTMQLAFAGQLGAFSYLLFILLYTPCAAAMGAIKNEVGTKWASFAALWSFTLAYLMASLSFQLGNFASQPAVSLTVITLVIGLFSLIYYTLKRVGSKVLTIPTKVYYS</sequence>
<keyword evidence="7 13" id="KW-1133">Transmembrane helix</keyword>
<dbReference type="Gene3D" id="3.40.50.300">
    <property type="entry name" value="P-loop containing nucleotide triphosphate hydrolases"/>
    <property type="match status" value="1"/>
</dbReference>
<feature type="transmembrane region" description="Helical" evidence="13">
    <location>
        <begin position="303"/>
        <end position="330"/>
    </location>
</feature>
<evidence type="ECO:0000256" key="9">
    <source>
        <dbReference type="ARBA" id="ARBA00023065"/>
    </source>
</evidence>
<keyword evidence="16" id="KW-1185">Reference proteome</keyword>
<feature type="domain" description="FeoB-type G" evidence="14">
    <location>
        <begin position="4"/>
        <end position="167"/>
    </location>
</feature>
<dbReference type="InterPro" id="IPR011640">
    <property type="entry name" value="Fe2_transport_prot_B_C"/>
</dbReference>
<dbReference type="EMBL" id="BSST01000001">
    <property type="protein sequence ID" value="GLX78847.1"/>
    <property type="molecule type" value="Genomic_DNA"/>
</dbReference>
<keyword evidence="3" id="KW-1003">Cell membrane</keyword>
<evidence type="ECO:0000256" key="5">
    <source>
        <dbReference type="ARBA" id="ARBA00022692"/>
    </source>
</evidence>
<evidence type="ECO:0000256" key="10">
    <source>
        <dbReference type="ARBA" id="ARBA00023134"/>
    </source>
</evidence>
<feature type="transmembrane region" description="Helical" evidence="13">
    <location>
        <begin position="394"/>
        <end position="415"/>
    </location>
</feature>
<name>A0ABQ6GU23_9GAMM</name>
<dbReference type="Pfam" id="PF07670">
    <property type="entry name" value="Gate"/>
    <property type="match status" value="2"/>
</dbReference>
<evidence type="ECO:0000313" key="15">
    <source>
        <dbReference type="EMBL" id="GLX78847.1"/>
    </source>
</evidence>
<evidence type="ECO:0000256" key="7">
    <source>
        <dbReference type="ARBA" id="ARBA00022989"/>
    </source>
</evidence>
<feature type="transmembrane region" description="Helical" evidence="13">
    <location>
        <begin position="479"/>
        <end position="497"/>
    </location>
</feature>
<gene>
    <name evidence="15" type="primary">feoB</name>
    <name evidence="15" type="ORF">tinsulaeT_21870</name>
</gene>
<keyword evidence="5 13" id="KW-0812">Transmembrane</keyword>
<dbReference type="InterPro" id="IPR005225">
    <property type="entry name" value="Small_GTP-bd"/>
</dbReference>
<evidence type="ECO:0000256" key="12">
    <source>
        <dbReference type="NCBIfam" id="TIGR00437"/>
    </source>
</evidence>
<reference evidence="15 16" key="1">
    <citation type="submission" date="2023-03" db="EMBL/GenBank/DDBJ databases">
        <title>Draft genome sequence of Thalassotalea insulae KCTC 62186T.</title>
        <authorList>
            <person name="Sawabe T."/>
        </authorList>
    </citation>
    <scope>NUCLEOTIDE SEQUENCE [LARGE SCALE GENOMIC DNA]</scope>
    <source>
        <strain evidence="15 16">KCTC 62186</strain>
    </source>
</reference>
<comment type="caution">
    <text evidence="15">The sequence shown here is derived from an EMBL/GenBank/DDBJ whole genome shotgun (WGS) entry which is preliminary data.</text>
</comment>
<proteinExistence type="inferred from homology"/>